<evidence type="ECO:0000259" key="1">
    <source>
        <dbReference type="PROSITE" id="PS50181"/>
    </source>
</evidence>
<dbReference type="PANTHER" id="PTHR20872:SF1">
    <property type="entry name" value="F-BOX DOMAIN-CONTAINING PROTEIN"/>
    <property type="match status" value="1"/>
</dbReference>
<dbReference type="SUPFAM" id="SSF52047">
    <property type="entry name" value="RNI-like"/>
    <property type="match status" value="1"/>
</dbReference>
<dbReference type="Pfam" id="PF00646">
    <property type="entry name" value="F-box"/>
    <property type="match status" value="1"/>
</dbReference>
<dbReference type="InterPro" id="IPR032675">
    <property type="entry name" value="LRR_dom_sf"/>
</dbReference>
<protein>
    <recommendedName>
        <fullName evidence="1">F-box domain-containing protein</fullName>
    </recommendedName>
</protein>
<keyword evidence="3" id="KW-1185">Reference proteome</keyword>
<dbReference type="PANTHER" id="PTHR20872">
    <property type="match status" value="1"/>
</dbReference>
<organism evidence="2 3">
    <name type="scientific">Pinctada imbricata</name>
    <name type="common">Atlantic pearl-oyster</name>
    <name type="synonym">Pinctada martensii</name>
    <dbReference type="NCBI Taxonomy" id="66713"/>
    <lineage>
        <taxon>Eukaryota</taxon>
        <taxon>Metazoa</taxon>
        <taxon>Spiralia</taxon>
        <taxon>Lophotrochozoa</taxon>
        <taxon>Mollusca</taxon>
        <taxon>Bivalvia</taxon>
        <taxon>Autobranchia</taxon>
        <taxon>Pteriomorphia</taxon>
        <taxon>Pterioida</taxon>
        <taxon>Pterioidea</taxon>
        <taxon>Pteriidae</taxon>
        <taxon>Pinctada</taxon>
    </lineage>
</organism>
<gene>
    <name evidence="2" type="ORF">FSP39_024163</name>
</gene>
<dbReference type="InterPro" id="IPR001810">
    <property type="entry name" value="F-box_dom"/>
</dbReference>
<comment type="caution">
    <text evidence="2">The sequence shown here is derived from an EMBL/GenBank/DDBJ whole genome shotgun (WGS) entry which is preliminary data.</text>
</comment>
<dbReference type="Gene3D" id="1.20.1280.50">
    <property type="match status" value="1"/>
</dbReference>
<evidence type="ECO:0000313" key="3">
    <source>
        <dbReference type="Proteomes" id="UP001186944"/>
    </source>
</evidence>
<feature type="domain" description="F-box" evidence="1">
    <location>
        <begin position="1"/>
        <end position="46"/>
    </location>
</feature>
<dbReference type="EMBL" id="VSWD01000007">
    <property type="protein sequence ID" value="KAK3098903.1"/>
    <property type="molecule type" value="Genomic_DNA"/>
</dbReference>
<evidence type="ECO:0000313" key="2">
    <source>
        <dbReference type="EMBL" id="KAK3098903.1"/>
    </source>
</evidence>
<dbReference type="SMART" id="SM00256">
    <property type="entry name" value="FBOX"/>
    <property type="match status" value="1"/>
</dbReference>
<sequence>MSWDQLPDLVISKILSYLDLLDRIHASKTCVKWQEASQSPEVWHRFEYSENALWELLFTAGIPCTTEDIKLFDQVSEEIQEVVQRNVRYFKHVNIALRGITSFALFIEICKNCSNLRDLSIYQLIQQHNSSESLEPLGTLLERNKELRHLRIEDMTKFGEKNSPVPMGLTHGKHMKTLWIVNSFNSNSLSNVMYLINLKELAISPKHLNFSLLRQLASHSLKELYIVANSKTREFYNEALSAFHWKEICKSGPSLRVHCFLAVSHEWAQKEVFLKPNMPLASLVYRKRTWLKYIESLSLVMTRYRETLEEFVDFALTEGPYRHPGNGDYQDRVDKHIIFMVRYCPKLKVLIIKEMLSSAALILMAFLNRGLTGLFIREDMIKYVNDLPENELIMVGDDSCRTMVRNHWTKDKLCKGMSSLLGIDWKPMTVENYREFVAQRYAKFT</sequence>
<dbReference type="PROSITE" id="PS50181">
    <property type="entry name" value="FBOX"/>
    <property type="match status" value="1"/>
</dbReference>
<dbReference type="AlphaFoldDB" id="A0AA88Y6A6"/>
<dbReference type="SUPFAM" id="SSF81383">
    <property type="entry name" value="F-box domain"/>
    <property type="match status" value="1"/>
</dbReference>
<reference evidence="2" key="1">
    <citation type="submission" date="2019-08" db="EMBL/GenBank/DDBJ databases">
        <title>The improved chromosome-level genome for the pearl oyster Pinctada fucata martensii using PacBio sequencing and Hi-C.</title>
        <authorList>
            <person name="Zheng Z."/>
        </authorList>
    </citation>
    <scope>NUCLEOTIDE SEQUENCE</scope>
    <source>
        <strain evidence="2">ZZ-2019</strain>
        <tissue evidence="2">Adductor muscle</tissue>
    </source>
</reference>
<dbReference type="InterPro" id="IPR036047">
    <property type="entry name" value="F-box-like_dom_sf"/>
</dbReference>
<dbReference type="Proteomes" id="UP001186944">
    <property type="component" value="Unassembled WGS sequence"/>
</dbReference>
<name>A0AA88Y6A6_PINIB</name>
<accession>A0AA88Y6A6</accession>
<proteinExistence type="predicted"/>
<dbReference type="Gene3D" id="3.80.10.10">
    <property type="entry name" value="Ribonuclease Inhibitor"/>
    <property type="match status" value="1"/>
</dbReference>